<keyword evidence="2" id="KW-0812">Transmembrane</keyword>
<evidence type="ECO:0000313" key="3">
    <source>
        <dbReference type="EMBL" id="KAK4201326.1"/>
    </source>
</evidence>
<dbReference type="EMBL" id="MU863908">
    <property type="protein sequence ID" value="KAK4201326.1"/>
    <property type="molecule type" value="Genomic_DNA"/>
</dbReference>
<dbReference type="AlphaFoldDB" id="A0AAN6XJA3"/>
<feature type="region of interest" description="Disordered" evidence="1">
    <location>
        <begin position="815"/>
        <end position="840"/>
    </location>
</feature>
<sequence length="840" mass="91110">MGPGPAFSAILHSLEVIANRIASAIVAFATITWNLLILSPLKASFNTAVKAFHHAAAFLSTLAAKTAAYYRNVIKKAKTTLNDKKESPKRLGGENRWISVGKRFLIHMIPVATTVLLVSINLSQHFIGVELDGIPDQDDEKLGALQVAAKVHELLILASLSVVVFEAVLYELVFGQGLPLGLMGAGFSFSSVGYFLSRDFWVLHFFDACQRPRQRRWGLLILLLIGGLMGLLAGPASAVLMVPRELDWPVGGAYIWLNGTNESLWPNTLAGSMIKSPIYDELGSWVTSEASRGRSFAIRQRKDFRRIHLGPRTFGEVFEETWVLMPDHEVHGVQHTLFDIWYMANEYLSRFYTKNVRFGRASSRTSSVESKLPAVRVSCMKKIQEADGHPAFNGTLEFPVLFQSENLKPPPSGSKLLAFNVSAAVNKALREMSNLAAGGESESRPSPYDNVVTMVSVQLPEVNNQSASLGIVFVGTSSASPAIKLLACSADSYWATGKSIVKLDRIPDDSALPIDDASLNWRLDLDGAFRGPSTFSPSNDGAWPWINLTAAWFDSVVPELPHHNAGRMPSFGNSTESDATAAAPATGIGYLPRELTSVYIRDMELGLSTLLADSISRTMTHVRGNIGALPIWGPFSGVRDAMYSTEPGKFDTLWSDNSELGVIGKDIVRSGPPKELPGQKPEQGADLMTTIEVGIEVRGFVMAAVGWFDYLSIVLLLIHVVIALADLMAFIWVRGVRGKAGQGGAWESIPELLALALNSEPPTYGGEDGLENTCAGIEGFAALRKIGWIESSRASGSSAGGGYGTEQLELRFGKGHRTIPNGHQRDPETTPSPGTVYGKR</sequence>
<keyword evidence="4" id="KW-1185">Reference proteome</keyword>
<reference evidence="3" key="1">
    <citation type="journal article" date="2023" name="Mol. Phylogenet. Evol.">
        <title>Genome-scale phylogeny and comparative genomics of the fungal order Sordariales.</title>
        <authorList>
            <person name="Hensen N."/>
            <person name="Bonometti L."/>
            <person name="Westerberg I."/>
            <person name="Brannstrom I.O."/>
            <person name="Guillou S."/>
            <person name="Cros-Aarteil S."/>
            <person name="Calhoun S."/>
            <person name="Haridas S."/>
            <person name="Kuo A."/>
            <person name="Mondo S."/>
            <person name="Pangilinan J."/>
            <person name="Riley R."/>
            <person name="LaButti K."/>
            <person name="Andreopoulos B."/>
            <person name="Lipzen A."/>
            <person name="Chen C."/>
            <person name="Yan M."/>
            <person name="Daum C."/>
            <person name="Ng V."/>
            <person name="Clum A."/>
            <person name="Steindorff A."/>
            <person name="Ohm R.A."/>
            <person name="Martin F."/>
            <person name="Silar P."/>
            <person name="Natvig D.O."/>
            <person name="Lalanne C."/>
            <person name="Gautier V."/>
            <person name="Ament-Velasquez S.L."/>
            <person name="Kruys A."/>
            <person name="Hutchinson M.I."/>
            <person name="Powell A.J."/>
            <person name="Barry K."/>
            <person name="Miller A.N."/>
            <person name="Grigoriev I.V."/>
            <person name="Debuchy R."/>
            <person name="Gladieux P."/>
            <person name="Hiltunen Thoren M."/>
            <person name="Johannesson H."/>
        </authorList>
    </citation>
    <scope>NUCLEOTIDE SEQUENCE</scope>
    <source>
        <strain evidence="3">CBS 315.58</strain>
    </source>
</reference>
<feature type="transmembrane region" description="Helical" evidence="2">
    <location>
        <begin position="51"/>
        <end position="70"/>
    </location>
</feature>
<protein>
    <submittedName>
        <fullName evidence="3">Uncharacterized protein</fullName>
    </submittedName>
</protein>
<reference evidence="3" key="2">
    <citation type="submission" date="2023-05" db="EMBL/GenBank/DDBJ databases">
        <authorList>
            <consortium name="Lawrence Berkeley National Laboratory"/>
            <person name="Steindorff A."/>
            <person name="Hensen N."/>
            <person name="Bonometti L."/>
            <person name="Westerberg I."/>
            <person name="Brannstrom I.O."/>
            <person name="Guillou S."/>
            <person name="Cros-Aarteil S."/>
            <person name="Calhoun S."/>
            <person name="Haridas S."/>
            <person name="Kuo A."/>
            <person name="Mondo S."/>
            <person name="Pangilinan J."/>
            <person name="Riley R."/>
            <person name="Labutti K."/>
            <person name="Andreopoulos B."/>
            <person name="Lipzen A."/>
            <person name="Chen C."/>
            <person name="Yanf M."/>
            <person name="Daum C."/>
            <person name="Ng V."/>
            <person name="Clum A."/>
            <person name="Ohm R."/>
            <person name="Martin F."/>
            <person name="Silar P."/>
            <person name="Natvig D."/>
            <person name="Lalanne C."/>
            <person name="Gautier V."/>
            <person name="Ament-Velasquez S.L."/>
            <person name="Kruys A."/>
            <person name="Hutchinson M.I."/>
            <person name="Powell A.J."/>
            <person name="Barry K."/>
            <person name="Miller A.N."/>
            <person name="Grigoriev I.V."/>
            <person name="Debuchy R."/>
            <person name="Gladieux P."/>
            <person name="Thoren M.H."/>
            <person name="Johannesson H."/>
        </authorList>
    </citation>
    <scope>NUCLEOTIDE SEQUENCE</scope>
    <source>
        <strain evidence="3">CBS 315.58</strain>
    </source>
</reference>
<feature type="transmembrane region" description="Helical" evidence="2">
    <location>
        <begin position="710"/>
        <end position="733"/>
    </location>
</feature>
<keyword evidence="2" id="KW-0472">Membrane</keyword>
<evidence type="ECO:0000256" key="2">
    <source>
        <dbReference type="SAM" id="Phobius"/>
    </source>
</evidence>
<proteinExistence type="predicted"/>
<gene>
    <name evidence="3" type="ORF">QBC40DRAFT_324459</name>
</gene>
<evidence type="ECO:0000256" key="1">
    <source>
        <dbReference type="SAM" id="MobiDB-lite"/>
    </source>
</evidence>
<name>A0AAN6XJA3_9PEZI</name>
<dbReference type="Proteomes" id="UP001303160">
    <property type="component" value="Unassembled WGS sequence"/>
</dbReference>
<keyword evidence="2" id="KW-1133">Transmembrane helix</keyword>
<evidence type="ECO:0000313" key="4">
    <source>
        <dbReference type="Proteomes" id="UP001303160"/>
    </source>
</evidence>
<organism evidence="3 4">
    <name type="scientific">Triangularia verruculosa</name>
    <dbReference type="NCBI Taxonomy" id="2587418"/>
    <lineage>
        <taxon>Eukaryota</taxon>
        <taxon>Fungi</taxon>
        <taxon>Dikarya</taxon>
        <taxon>Ascomycota</taxon>
        <taxon>Pezizomycotina</taxon>
        <taxon>Sordariomycetes</taxon>
        <taxon>Sordariomycetidae</taxon>
        <taxon>Sordariales</taxon>
        <taxon>Podosporaceae</taxon>
        <taxon>Triangularia</taxon>
    </lineage>
</organism>
<feature type="transmembrane region" description="Helical" evidence="2">
    <location>
        <begin position="178"/>
        <end position="196"/>
    </location>
</feature>
<comment type="caution">
    <text evidence="3">The sequence shown here is derived from an EMBL/GenBank/DDBJ whole genome shotgun (WGS) entry which is preliminary data.</text>
</comment>
<feature type="transmembrane region" description="Helical" evidence="2">
    <location>
        <begin position="21"/>
        <end position="39"/>
    </location>
</feature>
<accession>A0AAN6XJA3</accession>
<feature type="transmembrane region" description="Helical" evidence="2">
    <location>
        <begin position="217"/>
        <end position="242"/>
    </location>
</feature>